<dbReference type="Proteomes" id="UP000215914">
    <property type="component" value="Unassembled WGS sequence"/>
</dbReference>
<accession>A0A9K3DK51</accession>
<organism evidence="1 2">
    <name type="scientific">Helianthus annuus</name>
    <name type="common">Common sunflower</name>
    <dbReference type="NCBI Taxonomy" id="4232"/>
    <lineage>
        <taxon>Eukaryota</taxon>
        <taxon>Viridiplantae</taxon>
        <taxon>Streptophyta</taxon>
        <taxon>Embryophyta</taxon>
        <taxon>Tracheophyta</taxon>
        <taxon>Spermatophyta</taxon>
        <taxon>Magnoliopsida</taxon>
        <taxon>eudicotyledons</taxon>
        <taxon>Gunneridae</taxon>
        <taxon>Pentapetalae</taxon>
        <taxon>asterids</taxon>
        <taxon>campanulids</taxon>
        <taxon>Asterales</taxon>
        <taxon>Asteraceae</taxon>
        <taxon>Asteroideae</taxon>
        <taxon>Heliantheae alliance</taxon>
        <taxon>Heliantheae</taxon>
        <taxon>Helianthus</taxon>
    </lineage>
</organism>
<evidence type="ECO:0000313" key="1">
    <source>
        <dbReference type="EMBL" id="KAF5756560.1"/>
    </source>
</evidence>
<dbReference type="Gramene" id="mRNA:HanXRQr2_Chr17g0816121">
    <property type="protein sequence ID" value="CDS:HanXRQr2_Chr17g0816121.1"/>
    <property type="gene ID" value="HanXRQr2_Chr17g0816121"/>
</dbReference>
<proteinExistence type="predicted"/>
<comment type="caution">
    <text evidence="1">The sequence shown here is derived from an EMBL/GenBank/DDBJ whole genome shotgun (WGS) entry which is preliminary data.</text>
</comment>
<reference evidence="1" key="1">
    <citation type="journal article" date="2017" name="Nature">
        <title>The sunflower genome provides insights into oil metabolism, flowering and Asterid evolution.</title>
        <authorList>
            <person name="Badouin H."/>
            <person name="Gouzy J."/>
            <person name="Grassa C.J."/>
            <person name="Murat F."/>
            <person name="Staton S.E."/>
            <person name="Cottret L."/>
            <person name="Lelandais-Briere C."/>
            <person name="Owens G.L."/>
            <person name="Carrere S."/>
            <person name="Mayjonade B."/>
            <person name="Legrand L."/>
            <person name="Gill N."/>
            <person name="Kane N.C."/>
            <person name="Bowers J.E."/>
            <person name="Hubner S."/>
            <person name="Bellec A."/>
            <person name="Berard A."/>
            <person name="Berges H."/>
            <person name="Blanchet N."/>
            <person name="Boniface M.C."/>
            <person name="Brunel D."/>
            <person name="Catrice O."/>
            <person name="Chaidir N."/>
            <person name="Claudel C."/>
            <person name="Donnadieu C."/>
            <person name="Faraut T."/>
            <person name="Fievet G."/>
            <person name="Helmstetter N."/>
            <person name="King M."/>
            <person name="Knapp S.J."/>
            <person name="Lai Z."/>
            <person name="Le Paslier M.C."/>
            <person name="Lippi Y."/>
            <person name="Lorenzon L."/>
            <person name="Mandel J.R."/>
            <person name="Marage G."/>
            <person name="Marchand G."/>
            <person name="Marquand E."/>
            <person name="Bret-Mestries E."/>
            <person name="Morien E."/>
            <person name="Nambeesan S."/>
            <person name="Nguyen T."/>
            <person name="Pegot-Espagnet P."/>
            <person name="Pouilly N."/>
            <person name="Raftis F."/>
            <person name="Sallet E."/>
            <person name="Schiex T."/>
            <person name="Thomas J."/>
            <person name="Vandecasteele C."/>
            <person name="Vares D."/>
            <person name="Vear F."/>
            <person name="Vautrin S."/>
            <person name="Crespi M."/>
            <person name="Mangin B."/>
            <person name="Burke J.M."/>
            <person name="Salse J."/>
            <person name="Munos S."/>
            <person name="Vincourt P."/>
            <person name="Rieseberg L.H."/>
            <person name="Langlade N.B."/>
        </authorList>
    </citation>
    <scope>NUCLEOTIDE SEQUENCE</scope>
    <source>
        <tissue evidence="1">Leaves</tissue>
    </source>
</reference>
<gene>
    <name evidence="1" type="ORF">HanXRQr2_Chr17g0816121</name>
</gene>
<evidence type="ECO:0000313" key="2">
    <source>
        <dbReference type="Proteomes" id="UP000215914"/>
    </source>
</evidence>
<protein>
    <submittedName>
        <fullName evidence="1">Uncharacterized protein</fullName>
    </submittedName>
</protein>
<dbReference type="AlphaFoldDB" id="A0A9K3DK51"/>
<keyword evidence="2" id="KW-1185">Reference proteome</keyword>
<name>A0A9K3DK51_HELAN</name>
<reference evidence="1" key="2">
    <citation type="submission" date="2020-06" db="EMBL/GenBank/DDBJ databases">
        <title>Helianthus annuus Genome sequencing and assembly Release 2.</title>
        <authorList>
            <person name="Gouzy J."/>
            <person name="Langlade N."/>
            <person name="Munos S."/>
        </authorList>
    </citation>
    <scope>NUCLEOTIDE SEQUENCE</scope>
    <source>
        <tissue evidence="1">Leaves</tissue>
    </source>
</reference>
<sequence length="54" mass="6003">MVRPLCGFVSGQIIARVNSRSIAVNSQRFGFSFTPVRFGFRFDSQSQSNMVKGS</sequence>
<dbReference type="EMBL" id="MNCJ02000332">
    <property type="protein sequence ID" value="KAF5756560.1"/>
    <property type="molecule type" value="Genomic_DNA"/>
</dbReference>